<organism evidence="3 4">
    <name type="scientific">Marinococcus halophilus</name>
    <dbReference type="NCBI Taxonomy" id="1371"/>
    <lineage>
        <taxon>Bacteria</taxon>
        <taxon>Bacillati</taxon>
        <taxon>Bacillota</taxon>
        <taxon>Bacilli</taxon>
        <taxon>Bacillales</taxon>
        <taxon>Bacillaceae</taxon>
        <taxon>Marinococcus</taxon>
    </lineage>
</organism>
<keyword evidence="4" id="KW-1185">Reference proteome</keyword>
<gene>
    <name evidence="3" type="ORF">MHA01_30820</name>
</gene>
<dbReference type="InterPro" id="IPR017853">
    <property type="entry name" value="GH"/>
</dbReference>
<dbReference type="InterPro" id="IPR043894">
    <property type="entry name" value="MupG_C"/>
</dbReference>
<dbReference type="Proteomes" id="UP000321051">
    <property type="component" value="Unassembled WGS sequence"/>
</dbReference>
<evidence type="ECO:0008006" key="5">
    <source>
        <dbReference type="Google" id="ProtNLM"/>
    </source>
</evidence>
<dbReference type="AlphaFoldDB" id="A0A510YCU6"/>
<feature type="domain" description="6-phospho-N-acetylmuramidase C-terminal" evidence="1">
    <location>
        <begin position="248"/>
        <end position="362"/>
    </location>
</feature>
<evidence type="ECO:0000259" key="1">
    <source>
        <dbReference type="Pfam" id="PF05913"/>
    </source>
</evidence>
<dbReference type="SUPFAM" id="SSF50891">
    <property type="entry name" value="Cyclophilin-like"/>
    <property type="match status" value="1"/>
</dbReference>
<evidence type="ECO:0000259" key="2">
    <source>
        <dbReference type="Pfam" id="PF19200"/>
    </source>
</evidence>
<sequence>MIIIKKLGISIYPNHASYEDNINYIRQAHEYGFSKIFMCLLSVEGSKSAILSDFKKTITEAKHLGFEIIVDVSPKTFTALDIDYNDLSFFNDLGADGLRLDLGFTGLEEAKMTHNKFDLKIEINMSNATHYIDNILSYQPNRENLIGSHNFYPQRYTGLSYDFFEECSLKFLKYGLHTSAFITSPESSFGPWPIMEGMPTLEEHRNLSLKTQAKHLFATQLIDDVIISNCFASNEEMSILSNLSKSMITFKIHLSDNVTELEKTILFQEPHFYRGDISDYVIRSTQSRVKYKEYSFPSHDCNNIQRGDIVIGNDNYGQYKGELQIALKEMQNDGNKNIIARIDDEENILMNYLKPWEMFAFE</sequence>
<comment type="caution">
    <text evidence="3">The sequence shown here is derived from an EMBL/GenBank/DDBJ whole genome shotgun (WGS) entry which is preliminary data.</text>
</comment>
<dbReference type="PANTHER" id="PTHR38435">
    <property type="match status" value="1"/>
</dbReference>
<proteinExistence type="predicted"/>
<dbReference type="InterPro" id="IPR029000">
    <property type="entry name" value="Cyclophilin-like_dom_sf"/>
</dbReference>
<dbReference type="InterPro" id="IPR008589">
    <property type="entry name" value="MupG"/>
</dbReference>
<dbReference type="Gene3D" id="2.40.100.10">
    <property type="entry name" value="Cyclophilin-like"/>
    <property type="match status" value="1"/>
</dbReference>
<name>A0A510YCU6_MARHA</name>
<dbReference type="EMBL" id="BJUN01000033">
    <property type="protein sequence ID" value="GEK60177.1"/>
    <property type="molecule type" value="Genomic_DNA"/>
</dbReference>
<feature type="domain" description="6-phospho-N-acetylmuramidase N-terminal" evidence="2">
    <location>
        <begin position="7"/>
        <end position="241"/>
    </location>
</feature>
<protein>
    <recommendedName>
        <fullName evidence="5">Outer surface protein</fullName>
    </recommendedName>
</protein>
<dbReference type="Gene3D" id="3.20.20.70">
    <property type="entry name" value="Aldolase class I"/>
    <property type="match status" value="1"/>
</dbReference>
<reference evidence="3 4" key="1">
    <citation type="submission" date="2019-07" db="EMBL/GenBank/DDBJ databases">
        <title>Whole genome shotgun sequence of Marinococcus halophilus NBRC 102359.</title>
        <authorList>
            <person name="Hosoyama A."/>
            <person name="Uohara A."/>
            <person name="Ohji S."/>
            <person name="Ichikawa N."/>
        </authorList>
    </citation>
    <scope>NUCLEOTIDE SEQUENCE [LARGE SCALE GENOMIC DNA]</scope>
    <source>
        <strain evidence="3 4">NBRC 102359</strain>
    </source>
</reference>
<evidence type="ECO:0000313" key="4">
    <source>
        <dbReference type="Proteomes" id="UP000321051"/>
    </source>
</evidence>
<evidence type="ECO:0000313" key="3">
    <source>
        <dbReference type="EMBL" id="GEK60177.1"/>
    </source>
</evidence>
<dbReference type="SUPFAM" id="SSF51445">
    <property type="entry name" value="(Trans)glycosidases"/>
    <property type="match status" value="1"/>
</dbReference>
<dbReference type="PANTHER" id="PTHR38435:SF1">
    <property type="entry name" value="DUF871 DOMAIN-CONTAINING PROTEIN"/>
    <property type="match status" value="1"/>
</dbReference>
<accession>A0A510YCU6</accession>
<dbReference type="Pfam" id="PF05913">
    <property type="entry name" value="MupG_C"/>
    <property type="match status" value="1"/>
</dbReference>
<dbReference type="InterPro" id="IPR013785">
    <property type="entry name" value="Aldolase_TIM"/>
</dbReference>
<dbReference type="InterPro" id="IPR043797">
    <property type="entry name" value="MupG_N"/>
</dbReference>
<dbReference type="Pfam" id="PF19200">
    <property type="entry name" value="MupG_N"/>
    <property type="match status" value="1"/>
</dbReference>